<dbReference type="EMBL" id="LRHK01000008">
    <property type="protein sequence ID" value="KWX16217.1"/>
    <property type="molecule type" value="Genomic_DNA"/>
</dbReference>
<protein>
    <submittedName>
        <fullName evidence="2">Uncharacterized protein</fullName>
    </submittedName>
</protein>
<evidence type="ECO:0000256" key="1">
    <source>
        <dbReference type="SAM" id="Phobius"/>
    </source>
</evidence>
<evidence type="ECO:0000313" key="5">
    <source>
        <dbReference type="Proteomes" id="UP000191171"/>
    </source>
</evidence>
<sequence>MMEYKDKVTNITIITSLICYGLLSISILSIDYGVTILQALVLAMPMYLSLFIMHEIYKLFVLSKNVEIRVNILVNSYQKELKERRRWRYLLKG</sequence>
<reference evidence="3 5" key="2">
    <citation type="submission" date="2017-02" db="EMBL/GenBank/DDBJ databases">
        <title>Clonality and virulence of isolates of VRE in Hematopoietic Stem Cell Transplanted (HSCT) patients.</title>
        <authorList>
            <person name="Marchi A.P."/>
            <person name="Martins R.C."/>
            <person name="Marie S.K."/>
            <person name="Levin A.S."/>
            <person name="Costa S.F."/>
        </authorList>
    </citation>
    <scope>NUCLEOTIDE SEQUENCE [LARGE SCALE GENOMIC DNA]</scope>
    <source>
        <strain evidence="3 5">LIM1759</strain>
    </source>
</reference>
<dbReference type="Proteomes" id="UP000191171">
    <property type="component" value="Unassembled WGS sequence"/>
</dbReference>
<dbReference type="AlphaFoldDB" id="A0A132P1N0"/>
<dbReference type="RefSeq" id="WP_002311570.1">
    <property type="nucleotide sequence ID" value="NZ_FKLE01000074.1"/>
</dbReference>
<evidence type="ECO:0000313" key="3">
    <source>
        <dbReference type="EMBL" id="OOL79786.1"/>
    </source>
</evidence>
<evidence type="ECO:0000313" key="4">
    <source>
        <dbReference type="Proteomes" id="UP000070452"/>
    </source>
</evidence>
<feature type="transmembrane region" description="Helical" evidence="1">
    <location>
        <begin position="36"/>
        <end position="54"/>
    </location>
</feature>
<dbReference type="EMBL" id="MVGJ01000166">
    <property type="protein sequence ID" value="OOL79786.1"/>
    <property type="molecule type" value="Genomic_DNA"/>
</dbReference>
<proteinExistence type="predicted"/>
<feature type="transmembrane region" description="Helical" evidence="1">
    <location>
        <begin position="12"/>
        <end position="30"/>
    </location>
</feature>
<organism evidence="2 4">
    <name type="scientific">Enterococcus faecium</name>
    <name type="common">Streptococcus faecium</name>
    <dbReference type="NCBI Taxonomy" id="1352"/>
    <lineage>
        <taxon>Bacteria</taxon>
        <taxon>Bacillati</taxon>
        <taxon>Bacillota</taxon>
        <taxon>Bacilli</taxon>
        <taxon>Lactobacillales</taxon>
        <taxon>Enterococcaceae</taxon>
        <taxon>Enterococcus</taxon>
    </lineage>
</organism>
<accession>A0A132P1N0</accession>
<dbReference type="Proteomes" id="UP000070452">
    <property type="component" value="Unassembled WGS sequence"/>
</dbReference>
<gene>
    <name evidence="2" type="ORF">AWT83_15855</name>
    <name evidence="3" type="ORF">B1P95_14735</name>
</gene>
<comment type="caution">
    <text evidence="2">The sequence shown here is derived from an EMBL/GenBank/DDBJ whole genome shotgun (WGS) entry which is preliminary data.</text>
</comment>
<keyword evidence="1" id="KW-0472">Membrane</keyword>
<evidence type="ECO:0000313" key="2">
    <source>
        <dbReference type="EMBL" id="KWX16217.1"/>
    </source>
</evidence>
<keyword evidence="1" id="KW-1133">Transmembrane helix</keyword>
<keyword evidence="1" id="KW-0812">Transmembrane</keyword>
<name>A0A132P1N0_ENTFC</name>
<dbReference type="PATRIC" id="fig|1352.1358.peg.2796"/>
<reference evidence="2 4" key="1">
    <citation type="submission" date="2016-01" db="EMBL/GenBank/DDBJ databases">
        <title>Molecular Mechanisms for transfer of large genomic segments between Enterococcus faecium strains.</title>
        <authorList>
            <person name="Garcia-Solache M.A."/>
            <person name="Lebreton F."/>
            <person name="Mclaughlin R.E."/>
            <person name="Whiteaker J.D."/>
            <person name="Gilmore M.S."/>
            <person name="Rice L.B."/>
        </authorList>
    </citation>
    <scope>NUCLEOTIDE SEQUENCE [LARGE SCALE GENOMIC DNA]</scope>
    <source>
        <strain evidence="2 4">D344RRF x C68</strain>
    </source>
</reference>